<dbReference type="Pfam" id="PF19489">
    <property type="entry name" value="SLT_4"/>
    <property type="match status" value="1"/>
</dbReference>
<gene>
    <name evidence="2" type="ORF">I0K15_09020</name>
</gene>
<dbReference type="SUPFAM" id="SSF53955">
    <property type="entry name" value="Lysozyme-like"/>
    <property type="match status" value="1"/>
</dbReference>
<sequence length="196" mass="21858">MLRTHVLRAAALGGALLLSACGGGREEVASVPPDDAPPNTMNICAIFADKPHWRTHMEEASARWGTPVEVMMGIMWRESRFRQHASPGTSSAYGYAQAINGTWDWYRQDTGRHWARRDNFADAADFVGWYTQLTSRKNGLSPADSFAQYLAYHEGHSGFAKGSYWEKEFLLNAAQEVQTMTMVYRTQLAACPGAYT</sequence>
<reference evidence="2 3" key="1">
    <citation type="submission" date="2020-11" db="EMBL/GenBank/DDBJ databases">
        <title>Description of Pontivivens ytuae sp. nov. isolated from deep sea sediment of Mariana Trench.</title>
        <authorList>
            <person name="Wang Z."/>
            <person name="Sun Q.-L."/>
            <person name="Xu X.-D."/>
            <person name="Tang Y.-Z."/>
            <person name="Zhang J."/>
        </authorList>
    </citation>
    <scope>NUCLEOTIDE SEQUENCE [LARGE SCALE GENOMIC DNA]</scope>
    <source>
        <strain evidence="2 3">MT2928</strain>
    </source>
</reference>
<organism evidence="2 3">
    <name type="scientific">Pontivivens ytuae</name>
    <dbReference type="NCBI Taxonomy" id="2789856"/>
    <lineage>
        <taxon>Bacteria</taxon>
        <taxon>Pseudomonadati</taxon>
        <taxon>Pseudomonadota</taxon>
        <taxon>Alphaproteobacteria</taxon>
        <taxon>Rhodobacterales</taxon>
        <taxon>Paracoccaceae</taxon>
        <taxon>Pontivivens</taxon>
    </lineage>
</organism>
<keyword evidence="3" id="KW-1185">Reference proteome</keyword>
<proteinExistence type="predicted"/>
<accession>A0A7S9LV48</accession>
<dbReference type="Proteomes" id="UP000594800">
    <property type="component" value="Chromosome"/>
</dbReference>
<dbReference type="PROSITE" id="PS51257">
    <property type="entry name" value="PROKAR_LIPOPROTEIN"/>
    <property type="match status" value="1"/>
</dbReference>
<dbReference type="InterPro" id="IPR045795">
    <property type="entry name" value="SLT_4"/>
</dbReference>
<dbReference type="AlphaFoldDB" id="A0A7S9LV48"/>
<dbReference type="KEGG" id="poz:I0K15_09020"/>
<dbReference type="EMBL" id="CP064942">
    <property type="protein sequence ID" value="QPH55842.1"/>
    <property type="molecule type" value="Genomic_DNA"/>
</dbReference>
<name>A0A7S9LV48_9RHOB</name>
<evidence type="ECO:0000313" key="3">
    <source>
        <dbReference type="Proteomes" id="UP000594800"/>
    </source>
</evidence>
<dbReference type="CDD" id="cd00442">
    <property type="entry name" value="Lyz-like"/>
    <property type="match status" value="1"/>
</dbReference>
<evidence type="ECO:0000313" key="2">
    <source>
        <dbReference type="EMBL" id="QPH55842.1"/>
    </source>
</evidence>
<dbReference type="InterPro" id="IPR023346">
    <property type="entry name" value="Lysozyme-like_dom_sf"/>
</dbReference>
<dbReference type="Gene3D" id="1.10.530.10">
    <property type="match status" value="1"/>
</dbReference>
<feature type="domain" description="Transglycosylase SLT" evidence="1">
    <location>
        <begin position="14"/>
        <end position="191"/>
    </location>
</feature>
<dbReference type="RefSeq" id="WP_196105104.1">
    <property type="nucleotide sequence ID" value="NZ_CP064942.1"/>
</dbReference>
<evidence type="ECO:0000259" key="1">
    <source>
        <dbReference type="Pfam" id="PF19489"/>
    </source>
</evidence>
<protein>
    <recommendedName>
        <fullName evidence="1">Transglycosylase SLT domain-containing protein</fullName>
    </recommendedName>
</protein>